<name>A0A0R2ZE73_9PSED</name>
<dbReference type="InterPro" id="IPR021139">
    <property type="entry name" value="NYN"/>
</dbReference>
<sequence>MNRLGIFVDAGYLFAQGSQALTGDVVRRQLLSLNEQAVITQLIGTAEHLSGGTPLLRIYWYDAIGTSGPTLEQKRLASSNNVKVRMGTLNGSGQQKGVDSMIVIDMIELARNHAIADAVLISGDEDVRVGVQFAQNYGVRVHLIGIANEHDKNHQSPSLIQEADTHTEWTPDIINSFLSVRQAQVRPRVIPAVDPAAKPAVNEAVVSEEEATKILEALIDAMVSGLVPSDLLALKEHLKHSSSLPREFDGKILGVSRDAIKRDLEQPEKKFARKKFIELVKKK</sequence>
<dbReference type="EMBL" id="LT629760">
    <property type="protein sequence ID" value="SDS70840.1"/>
    <property type="molecule type" value="Genomic_DNA"/>
</dbReference>
<dbReference type="AlphaFoldDB" id="A0A0R2ZE73"/>
<dbReference type="Gene3D" id="3.40.50.1010">
    <property type="entry name" value="5'-nuclease"/>
    <property type="match status" value="1"/>
</dbReference>
<gene>
    <name evidence="3" type="ORF">SAMN04490205_3367</name>
    <name evidence="2" type="ORF">TU79_16845</name>
</gene>
<dbReference type="Proteomes" id="UP000183126">
    <property type="component" value="Chromosome I"/>
</dbReference>
<reference evidence="2 4" key="1">
    <citation type="submission" date="2015-02" db="EMBL/GenBank/DDBJ databases">
        <title>Two Pseudomonas sp. nov. isolated from raw milk.</title>
        <authorList>
            <person name="Wenning M."/>
            <person name="von Neubeck M."/>
            <person name="Huptas C."/>
            <person name="Scherer S."/>
        </authorList>
    </citation>
    <scope>NUCLEOTIDE SEQUENCE [LARGE SCALE GENOMIC DNA]</scope>
    <source>
        <strain evidence="2 4">DSM 14937</strain>
    </source>
</reference>
<keyword evidence="5" id="KW-1185">Reference proteome</keyword>
<dbReference type="InterPro" id="IPR047140">
    <property type="entry name" value="LabA"/>
</dbReference>
<organism evidence="2 4">
    <name type="scientific">Pseudomonas trivialis</name>
    <dbReference type="NCBI Taxonomy" id="200450"/>
    <lineage>
        <taxon>Bacteria</taxon>
        <taxon>Pseudomonadati</taxon>
        <taxon>Pseudomonadota</taxon>
        <taxon>Gammaproteobacteria</taxon>
        <taxon>Pseudomonadales</taxon>
        <taxon>Pseudomonadaceae</taxon>
        <taxon>Pseudomonas</taxon>
    </lineage>
</organism>
<proteinExistence type="predicted"/>
<evidence type="ECO:0000313" key="2">
    <source>
        <dbReference type="EMBL" id="KRP59095.1"/>
    </source>
</evidence>
<dbReference type="PANTHER" id="PTHR35458">
    <property type="entry name" value="SLR0755 PROTEIN"/>
    <property type="match status" value="1"/>
</dbReference>
<dbReference type="PANTHER" id="PTHR35458:SF8">
    <property type="entry name" value="SLR0650 PROTEIN"/>
    <property type="match status" value="1"/>
</dbReference>
<dbReference type="OrthoDB" id="9800236at2"/>
<dbReference type="Pfam" id="PF01936">
    <property type="entry name" value="NYN"/>
    <property type="match status" value="1"/>
</dbReference>
<feature type="domain" description="NYN" evidence="1">
    <location>
        <begin position="3"/>
        <end position="167"/>
    </location>
</feature>
<evidence type="ECO:0000313" key="5">
    <source>
        <dbReference type="Proteomes" id="UP000183126"/>
    </source>
</evidence>
<dbReference type="RefSeq" id="WP_057009023.1">
    <property type="nucleotide sequence ID" value="NZ_JYLK01000011.1"/>
</dbReference>
<accession>A0A0R2ZE73</accession>
<protein>
    <submittedName>
        <fullName evidence="3">Uncharacterized conserved protein, LabA/DUF88 family</fullName>
    </submittedName>
</protein>
<evidence type="ECO:0000259" key="1">
    <source>
        <dbReference type="Pfam" id="PF01936"/>
    </source>
</evidence>
<dbReference type="PATRIC" id="fig|200450.4.peg.285"/>
<dbReference type="Proteomes" id="UP000052019">
    <property type="component" value="Unassembled WGS sequence"/>
</dbReference>
<evidence type="ECO:0000313" key="3">
    <source>
        <dbReference type="EMBL" id="SDS70840.1"/>
    </source>
</evidence>
<dbReference type="GO" id="GO:0004540">
    <property type="term" value="F:RNA nuclease activity"/>
    <property type="evidence" value="ECO:0007669"/>
    <property type="project" value="InterPro"/>
</dbReference>
<dbReference type="EMBL" id="JYLK01000011">
    <property type="protein sequence ID" value="KRP59095.1"/>
    <property type="molecule type" value="Genomic_DNA"/>
</dbReference>
<reference evidence="3 5" key="2">
    <citation type="submission" date="2016-10" db="EMBL/GenBank/DDBJ databases">
        <authorList>
            <person name="Varghese N."/>
            <person name="Submissions S."/>
        </authorList>
    </citation>
    <scope>NUCLEOTIDE SEQUENCE [LARGE SCALE GENOMIC DNA]</scope>
    <source>
        <strain evidence="3 5">BS3111</strain>
    </source>
</reference>
<evidence type="ECO:0000313" key="4">
    <source>
        <dbReference type="Proteomes" id="UP000052019"/>
    </source>
</evidence>